<dbReference type="InterPro" id="IPR022030">
    <property type="entry name" value="SF3A1_dom"/>
</dbReference>
<gene>
    <name evidence="9" type="ORF">ZT1E4_G11302</name>
</gene>
<feature type="region of interest" description="Disordered" evidence="7">
    <location>
        <begin position="1"/>
        <end position="20"/>
    </location>
</feature>
<dbReference type="PROSITE" id="PS50128">
    <property type="entry name" value="SURP"/>
    <property type="match status" value="2"/>
</dbReference>
<dbReference type="GO" id="GO:0005686">
    <property type="term" value="C:U2 snRNP"/>
    <property type="evidence" value="ECO:0007669"/>
    <property type="project" value="TreeGrafter"/>
</dbReference>
<feature type="domain" description="SURP motif" evidence="8">
    <location>
        <begin position="133"/>
        <end position="175"/>
    </location>
</feature>
<dbReference type="GO" id="GO:0045292">
    <property type="term" value="P:mRNA cis splicing, via spliceosome"/>
    <property type="evidence" value="ECO:0007669"/>
    <property type="project" value="InterPro"/>
</dbReference>
<dbReference type="GO" id="GO:0071013">
    <property type="term" value="C:catalytic step 2 spliceosome"/>
    <property type="evidence" value="ECO:0007669"/>
    <property type="project" value="TreeGrafter"/>
</dbReference>
<evidence type="ECO:0000256" key="7">
    <source>
        <dbReference type="SAM" id="MobiDB-lite"/>
    </source>
</evidence>
<accession>A0A2H1H840</accession>
<dbReference type="SUPFAM" id="SSF109905">
    <property type="entry name" value="Surp module (SWAP domain)"/>
    <property type="match status" value="2"/>
</dbReference>
<feature type="compositionally biased region" description="Basic and acidic residues" evidence="7">
    <location>
        <begin position="510"/>
        <end position="519"/>
    </location>
</feature>
<dbReference type="Pfam" id="PF01805">
    <property type="entry name" value="Surp"/>
    <property type="match status" value="2"/>
</dbReference>
<evidence type="ECO:0000256" key="3">
    <source>
        <dbReference type="ARBA" id="ARBA00022728"/>
    </source>
</evidence>
<organism evidence="9 10">
    <name type="scientific">Zymoseptoria tritici ST99CH_1E4</name>
    <dbReference type="NCBI Taxonomy" id="1276532"/>
    <lineage>
        <taxon>Eukaryota</taxon>
        <taxon>Fungi</taxon>
        <taxon>Dikarya</taxon>
        <taxon>Ascomycota</taxon>
        <taxon>Pezizomycotina</taxon>
        <taxon>Dothideomycetes</taxon>
        <taxon>Dothideomycetidae</taxon>
        <taxon>Mycosphaerellales</taxon>
        <taxon>Mycosphaerellaceae</taxon>
        <taxon>Zymoseptoria</taxon>
    </lineage>
</organism>
<dbReference type="EMBL" id="LT854265">
    <property type="protein sequence ID" value="SMR61989.1"/>
    <property type="molecule type" value="Genomic_DNA"/>
</dbReference>
<dbReference type="GO" id="GO:0003723">
    <property type="term" value="F:RNA binding"/>
    <property type="evidence" value="ECO:0007669"/>
    <property type="project" value="InterPro"/>
</dbReference>
<evidence type="ECO:0000313" key="10">
    <source>
        <dbReference type="Proteomes" id="UP000245764"/>
    </source>
</evidence>
<reference evidence="10" key="1">
    <citation type="submission" date="2017-05" db="EMBL/GenBank/DDBJ databases">
        <authorList>
            <person name="Song R."/>
            <person name="Chenine A.L."/>
            <person name="Ruprecht R.M."/>
        </authorList>
    </citation>
    <scope>NUCLEOTIDE SEQUENCE [LARGE SCALE GENOMIC DNA]</scope>
</reference>
<keyword evidence="2" id="KW-0507">mRNA processing</keyword>
<protein>
    <recommendedName>
        <fullName evidence="8">SURP motif domain-containing protein</fullName>
    </recommendedName>
</protein>
<name>A0A2H1H840_ZYMTR</name>
<dbReference type="GO" id="GO:0071004">
    <property type="term" value="C:U2-type prespliceosome"/>
    <property type="evidence" value="ECO:0007669"/>
    <property type="project" value="TreeGrafter"/>
</dbReference>
<dbReference type="GO" id="GO:0000381">
    <property type="term" value="P:regulation of alternative mRNA splicing, via spliceosome"/>
    <property type="evidence" value="ECO:0007669"/>
    <property type="project" value="TreeGrafter"/>
</dbReference>
<dbReference type="InterPro" id="IPR035967">
    <property type="entry name" value="SWAP/Surp_sf"/>
</dbReference>
<feature type="region of interest" description="Disordered" evidence="7">
    <location>
        <begin position="499"/>
        <end position="522"/>
    </location>
</feature>
<evidence type="ECO:0000259" key="8">
    <source>
        <dbReference type="PROSITE" id="PS50128"/>
    </source>
</evidence>
<dbReference type="PANTHER" id="PTHR15316:SF1">
    <property type="entry name" value="SPLICING FACTOR 3A SUBUNIT 1"/>
    <property type="match status" value="1"/>
</dbReference>
<dbReference type="FunFam" id="1.10.10.790:FF:000001">
    <property type="entry name" value="Splicing factor 3a, subunit 1"/>
    <property type="match status" value="1"/>
</dbReference>
<dbReference type="PANTHER" id="PTHR15316">
    <property type="entry name" value="SPLICEOSOME ASSOCIATED PROTEIN 114/SWAP SPLICING FACTOR-RELATED"/>
    <property type="match status" value="1"/>
</dbReference>
<dbReference type="InterPro" id="IPR045146">
    <property type="entry name" value="SF3A1"/>
</dbReference>
<keyword evidence="6" id="KW-0539">Nucleus</keyword>
<proteinExistence type="predicted"/>
<keyword evidence="4" id="KW-0677">Repeat</keyword>
<dbReference type="SMART" id="SM00648">
    <property type="entry name" value="SWAP"/>
    <property type="match status" value="2"/>
</dbReference>
<evidence type="ECO:0000256" key="5">
    <source>
        <dbReference type="ARBA" id="ARBA00023187"/>
    </source>
</evidence>
<evidence type="ECO:0000313" key="9">
    <source>
        <dbReference type="EMBL" id="SMR61989.1"/>
    </source>
</evidence>
<evidence type="ECO:0000256" key="1">
    <source>
        <dbReference type="ARBA" id="ARBA00004123"/>
    </source>
</evidence>
<dbReference type="Proteomes" id="UP000245764">
    <property type="component" value="Chromosome 13"/>
</dbReference>
<feature type="domain" description="SURP motif" evidence="8">
    <location>
        <begin position="34"/>
        <end position="76"/>
    </location>
</feature>
<evidence type="ECO:0000256" key="2">
    <source>
        <dbReference type="ARBA" id="ARBA00022664"/>
    </source>
</evidence>
<dbReference type="InterPro" id="IPR000061">
    <property type="entry name" value="Surp"/>
</dbReference>
<keyword evidence="5" id="KW-0508">mRNA splicing</keyword>
<comment type="subcellular location">
    <subcellularLocation>
        <location evidence="1">Nucleus</location>
    </subcellularLocation>
</comment>
<dbReference type="Gene3D" id="1.10.10.790">
    <property type="entry name" value="Surp module"/>
    <property type="match status" value="2"/>
</dbReference>
<keyword evidence="3" id="KW-0747">Spliceosome</keyword>
<evidence type="ECO:0000256" key="6">
    <source>
        <dbReference type="ARBA" id="ARBA00023242"/>
    </source>
</evidence>
<dbReference type="AlphaFoldDB" id="A0A2H1H840"/>
<dbReference type="Pfam" id="PF12230">
    <property type="entry name" value="PRP21_like_P"/>
    <property type="match status" value="1"/>
</dbReference>
<sequence>MAAPIGDSAAPADDDLAHKVPAGTVLPPKVVRSKIEKVASYVSRAGEKFEDSVRQKNAGTNQTTFLEPDDPYFPYYKWRVGEIKAGRGHDPDNNAAAKTEVTFQGRESRAPKPPAEFKFSARMPNISAQDLEIVKVTALYAAKNGRSWVTALSQREGGNYQFDFLRPQHSLNMFYTKLVDQYKDLLEGETADGGKPQRERIADLEANVGDRFRMLERAKKRAEWLKWQEKQKVETEQKEEKDRIAFAEIDWHDFTVVATVVFDERDEQADMPAPKTLNDMLSLSLEEKANMRVGVDKRLEEAVPDFTDYEAIYGHAQPMPAAQMPAPQQQYTPQPTPPQATPYIPPQAPTLAAERENARAATKSAQPTTRIRNDYIPQAQLRAQRNPANTSICPNCNLAFPNDEMAEHMRIEMLDPQWREQSRKDQMRSSTTNLSTSDVATNLKRLASQRSDVFDPAVSAHGVQNGNERGAKRVEVEKGVGHQAPPGTDVKEQIRSLHEKASVEDDGQSTEERKPKGPDADDADVAILASDCIMSPRHFCCRALPSVARAGLSPFEAESSWLESLYNSYIFTPPTGQAYCTKSNQDDRHHEALISPFQFLLGFNPGHDAAEVCRDESAFFEQGRTVCYFWILVLQSNDM</sequence>
<evidence type="ECO:0000256" key="4">
    <source>
        <dbReference type="ARBA" id="ARBA00022737"/>
    </source>
</evidence>